<gene>
    <name evidence="1" type="ORF">MNY58_00425</name>
</gene>
<evidence type="ECO:0000313" key="2">
    <source>
        <dbReference type="Proteomes" id="UP001056588"/>
    </source>
</evidence>
<dbReference type="Gene3D" id="3.20.20.140">
    <property type="entry name" value="Metal-dependent hydrolases"/>
    <property type="match status" value="1"/>
</dbReference>
<proteinExistence type="predicted"/>
<accession>A0ABY4QE15</accession>
<organism evidence="1 2">
    <name type="scientific">Staphylococcus edaphicus</name>
    <dbReference type="NCBI Taxonomy" id="1955013"/>
    <lineage>
        <taxon>Bacteria</taxon>
        <taxon>Bacillati</taxon>
        <taxon>Bacillota</taxon>
        <taxon>Bacilli</taxon>
        <taxon>Bacillales</taxon>
        <taxon>Staphylococcaceae</taxon>
        <taxon>Staphylococcus</taxon>
    </lineage>
</organism>
<name>A0ABY4QE15_9STAP</name>
<dbReference type="EMBL" id="CP093217">
    <property type="protein sequence ID" value="UQW82731.1"/>
    <property type="molecule type" value="Genomic_DNA"/>
</dbReference>
<evidence type="ECO:0000313" key="1">
    <source>
        <dbReference type="EMBL" id="UQW82731.1"/>
    </source>
</evidence>
<sequence>MQPENLSAFLDDLGLTQEEKEKINYKNAEQLLNIK</sequence>
<dbReference type="Proteomes" id="UP001056588">
    <property type="component" value="Chromosome"/>
</dbReference>
<keyword evidence="2" id="KW-1185">Reference proteome</keyword>
<evidence type="ECO:0008006" key="3">
    <source>
        <dbReference type="Google" id="ProtNLM"/>
    </source>
</evidence>
<protein>
    <recommendedName>
        <fullName evidence="3">Amidohydrolase-related domain-containing protein</fullName>
    </recommendedName>
</protein>
<reference evidence="1" key="1">
    <citation type="submission" date="2022-03" db="EMBL/GenBank/DDBJ databases">
        <title>Complete Genome Sequence of Staphylococcus edaphicus strain CCM 8731.</title>
        <authorList>
            <person name="Rimmer C.O."/>
            <person name="Thomas J.C."/>
        </authorList>
    </citation>
    <scope>NUCLEOTIDE SEQUENCE</scope>
    <source>
        <strain evidence="1">CCM 8731</strain>
    </source>
</reference>